<sequence length="32" mass="3626">MVGVVMQALEKGVEVVEEFSIFHYGPRKDIFA</sequence>
<reference evidence="1" key="1">
    <citation type="submission" date="2018-02" db="EMBL/GenBank/DDBJ databases">
        <title>Rhizophora mucronata_Transcriptome.</title>
        <authorList>
            <person name="Meera S.P."/>
            <person name="Sreeshan A."/>
            <person name="Augustine A."/>
        </authorList>
    </citation>
    <scope>NUCLEOTIDE SEQUENCE</scope>
    <source>
        <tissue evidence="1">Leaf</tissue>
    </source>
</reference>
<organism evidence="1">
    <name type="scientific">Rhizophora mucronata</name>
    <name type="common">Asiatic mangrove</name>
    <dbReference type="NCBI Taxonomy" id="61149"/>
    <lineage>
        <taxon>Eukaryota</taxon>
        <taxon>Viridiplantae</taxon>
        <taxon>Streptophyta</taxon>
        <taxon>Embryophyta</taxon>
        <taxon>Tracheophyta</taxon>
        <taxon>Spermatophyta</taxon>
        <taxon>Magnoliopsida</taxon>
        <taxon>eudicotyledons</taxon>
        <taxon>Gunneridae</taxon>
        <taxon>Pentapetalae</taxon>
        <taxon>rosids</taxon>
        <taxon>fabids</taxon>
        <taxon>Malpighiales</taxon>
        <taxon>Rhizophoraceae</taxon>
        <taxon>Rhizophora</taxon>
    </lineage>
</organism>
<proteinExistence type="predicted"/>
<evidence type="ECO:0000313" key="1">
    <source>
        <dbReference type="EMBL" id="MBX47387.1"/>
    </source>
</evidence>
<dbReference type="EMBL" id="GGEC01066903">
    <property type="protein sequence ID" value="MBX47387.1"/>
    <property type="molecule type" value="Transcribed_RNA"/>
</dbReference>
<accession>A0A2P2NXZ5</accession>
<dbReference type="AlphaFoldDB" id="A0A2P2NXZ5"/>
<name>A0A2P2NXZ5_RHIMU</name>
<protein>
    <submittedName>
        <fullName evidence="1">Uncharacterized protein</fullName>
    </submittedName>
</protein>